<dbReference type="RefSeq" id="WP_073825543.1">
    <property type="nucleotide sequence ID" value="NZ_MQVS01000010.1"/>
</dbReference>
<dbReference type="Proteomes" id="UP000185612">
    <property type="component" value="Unassembled WGS sequence"/>
</dbReference>
<sequence length="99" mass="10895">MSNISLKFSATAAQEIINLLDEQATELQETVDSTRRDVDGLITQWDTRSDSRAAQVDFDARLAQRTTEVVETLQAGARAMEKIASLAHDAEVRATAIMD</sequence>
<dbReference type="SUPFAM" id="SSF140453">
    <property type="entry name" value="EsxAB dimer-like"/>
    <property type="match status" value="1"/>
</dbReference>
<gene>
    <name evidence="2" type="ORF">BSZ40_09130</name>
</gene>
<proteinExistence type="predicted"/>
<reference evidence="3" key="1">
    <citation type="submission" date="2016-12" db="EMBL/GenBank/DDBJ databases">
        <authorList>
            <person name="Meng X."/>
        </authorList>
    </citation>
    <scope>NUCLEOTIDE SEQUENCE [LARGE SCALE GENOMIC DNA]</scope>
    <source>
        <strain evidence="3">DSM 20732</strain>
    </source>
</reference>
<dbReference type="EMBL" id="MQVS01000010">
    <property type="protein sequence ID" value="OKL51059.1"/>
    <property type="molecule type" value="Genomic_DNA"/>
</dbReference>
<dbReference type="Gene3D" id="1.10.287.1060">
    <property type="entry name" value="ESAT-6-like"/>
    <property type="match status" value="1"/>
</dbReference>
<evidence type="ECO:0008006" key="4">
    <source>
        <dbReference type="Google" id="ProtNLM"/>
    </source>
</evidence>
<name>A0A1Q5PUA2_9ACTO</name>
<feature type="coiled-coil region" evidence="1">
    <location>
        <begin position="10"/>
        <end position="37"/>
    </location>
</feature>
<dbReference type="STRING" id="52770.BSZ40_09130"/>
<organism evidence="2 3">
    <name type="scientific">Buchananella hordeovulneris</name>
    <dbReference type="NCBI Taxonomy" id="52770"/>
    <lineage>
        <taxon>Bacteria</taxon>
        <taxon>Bacillati</taxon>
        <taxon>Actinomycetota</taxon>
        <taxon>Actinomycetes</taxon>
        <taxon>Actinomycetales</taxon>
        <taxon>Actinomycetaceae</taxon>
        <taxon>Buchananella</taxon>
    </lineage>
</organism>
<accession>A0A1Q5PUA2</accession>
<dbReference type="AlphaFoldDB" id="A0A1Q5PUA2"/>
<protein>
    <recommendedName>
        <fullName evidence="4">WXG100 family type VII secretion target</fullName>
    </recommendedName>
</protein>
<keyword evidence="3" id="KW-1185">Reference proteome</keyword>
<dbReference type="OrthoDB" id="9994024at2"/>
<evidence type="ECO:0000313" key="3">
    <source>
        <dbReference type="Proteomes" id="UP000185612"/>
    </source>
</evidence>
<dbReference type="InterPro" id="IPR036689">
    <property type="entry name" value="ESAT-6-like_sf"/>
</dbReference>
<evidence type="ECO:0000313" key="2">
    <source>
        <dbReference type="EMBL" id="OKL51059.1"/>
    </source>
</evidence>
<evidence type="ECO:0000256" key="1">
    <source>
        <dbReference type="SAM" id="Coils"/>
    </source>
</evidence>
<comment type="caution">
    <text evidence="2">The sequence shown here is derived from an EMBL/GenBank/DDBJ whole genome shotgun (WGS) entry which is preliminary data.</text>
</comment>
<keyword evidence="1" id="KW-0175">Coiled coil</keyword>